<accession>A0A4S3M4Y0</accession>
<dbReference type="Proteomes" id="UP000305939">
    <property type="component" value="Unassembled WGS sequence"/>
</dbReference>
<comment type="caution">
    <text evidence="1">The sequence shown here is derived from an EMBL/GenBank/DDBJ whole genome shotgun (WGS) entry which is preliminary data.</text>
</comment>
<sequence>MLVNVSYNDREITDKINKEVGKAFNLRERFLHKGIGSPKLFITGSSIDIHNLLVLDQNINICNIELRPKGIIVRFRSLLETFALVIPYYKLNLYKGQSQEYSIFRDNSFVRIAAKTPQIHKFMSKILKIKGDQAFTYIDDLNYPQ</sequence>
<gene>
    <name evidence="1" type="ORF">E7Z59_06485</name>
</gene>
<dbReference type="OrthoDB" id="1436588at2"/>
<dbReference type="EMBL" id="SSMC01000001">
    <property type="protein sequence ID" value="THD69970.1"/>
    <property type="molecule type" value="Genomic_DNA"/>
</dbReference>
<name>A0A4S3M4Y0_9FLAO</name>
<proteinExistence type="predicted"/>
<reference evidence="1 2" key="1">
    <citation type="submission" date="2019-04" db="EMBL/GenBank/DDBJ databases">
        <title>Draft genome sequence of Robertkochia marina CC-AMO-30D.</title>
        <authorList>
            <person name="Hameed A."/>
            <person name="Lin S.-Y."/>
            <person name="Shahina M."/>
            <person name="Lai W.-A."/>
            <person name="Young C.-C."/>
        </authorList>
    </citation>
    <scope>NUCLEOTIDE SEQUENCE [LARGE SCALE GENOMIC DNA]</scope>
    <source>
        <strain evidence="1 2">CC-AMO-30D</strain>
    </source>
</reference>
<dbReference type="RefSeq" id="WP_136335458.1">
    <property type="nucleotide sequence ID" value="NZ_QXMP01000002.1"/>
</dbReference>
<keyword evidence="2" id="KW-1185">Reference proteome</keyword>
<protein>
    <submittedName>
        <fullName evidence="1">Uncharacterized protein</fullName>
    </submittedName>
</protein>
<evidence type="ECO:0000313" key="1">
    <source>
        <dbReference type="EMBL" id="THD69970.1"/>
    </source>
</evidence>
<dbReference type="AlphaFoldDB" id="A0A4S3M4Y0"/>
<evidence type="ECO:0000313" key="2">
    <source>
        <dbReference type="Proteomes" id="UP000305939"/>
    </source>
</evidence>
<organism evidence="1 2">
    <name type="scientific">Robertkochia marina</name>
    <dbReference type="NCBI Taxonomy" id="1227945"/>
    <lineage>
        <taxon>Bacteria</taxon>
        <taxon>Pseudomonadati</taxon>
        <taxon>Bacteroidota</taxon>
        <taxon>Flavobacteriia</taxon>
        <taxon>Flavobacteriales</taxon>
        <taxon>Flavobacteriaceae</taxon>
        <taxon>Robertkochia</taxon>
    </lineage>
</organism>